<reference evidence="9 10" key="1">
    <citation type="submission" date="2017-09" db="EMBL/GenBank/DDBJ databases">
        <title>Sequencing the genomes of two abundant thermophiles in Great Basin hot springs: Thermocrinis jamiesonii and novel Chloroflexi Thermoflexus hugenholtzii.</title>
        <authorList>
            <person name="Hedlund B."/>
        </authorList>
    </citation>
    <scope>NUCLEOTIDE SEQUENCE [LARGE SCALE GENOMIC DNA]</scope>
    <source>
        <strain evidence="9 10">G233</strain>
    </source>
</reference>
<name>A0A2A9HGX4_TEPT2</name>
<accession>A0A2A9HGX4</accession>
<feature type="transmembrane region" description="Helical" evidence="8">
    <location>
        <begin position="102"/>
        <end position="121"/>
    </location>
</feature>
<comment type="subcellular location">
    <subcellularLocation>
        <location evidence="1 8">Cell membrane</location>
        <topology evidence="1 8">Multi-pass membrane protein</topology>
    </subcellularLocation>
</comment>
<dbReference type="PANTHER" id="PTHR30269:SF0">
    <property type="entry name" value="MEMBRANE TRANSPORTER PROTEIN YFCA-RELATED"/>
    <property type="match status" value="1"/>
</dbReference>
<feature type="transmembrane region" description="Helical" evidence="8">
    <location>
        <begin position="184"/>
        <end position="201"/>
    </location>
</feature>
<dbReference type="Pfam" id="PF01925">
    <property type="entry name" value="TauE"/>
    <property type="match status" value="1"/>
</dbReference>
<evidence type="ECO:0000313" key="10">
    <source>
        <dbReference type="Proteomes" id="UP000223071"/>
    </source>
</evidence>
<protein>
    <recommendedName>
        <fullName evidence="8">Probable membrane transporter protein</fullName>
    </recommendedName>
</protein>
<feature type="transmembrane region" description="Helical" evidence="8">
    <location>
        <begin position="208"/>
        <end position="227"/>
    </location>
</feature>
<dbReference type="Proteomes" id="UP000223071">
    <property type="component" value="Unassembled WGS sequence"/>
</dbReference>
<dbReference type="EMBL" id="PDJQ01000001">
    <property type="protein sequence ID" value="PFG74603.1"/>
    <property type="molecule type" value="Genomic_DNA"/>
</dbReference>
<sequence length="253" mass="25683">MDLQSAAGLAAAAFAAGAINAVAGGGSLVSFPALLAAGYQSKAANVTNTVALWPGYVGGSIGYRGELRRQRGRVAALAAPSILGSLAGSAILLLTPDSAFDAVVPFLILFACGVMAFQGPLSRLARRAHTPPGSQARVSPQLLAVVFVLAIYGAYFGGGLGIIMLAALAILLPDELQHSNALKGLLSAVINFVAVAYFVLFGPVAWEAVLVMAAGALAGGYLGVGLARRLGQRWLRVAVIAYGTAAALVLLVR</sequence>
<evidence type="ECO:0000313" key="9">
    <source>
        <dbReference type="EMBL" id="PFG74603.1"/>
    </source>
</evidence>
<dbReference type="InterPro" id="IPR002781">
    <property type="entry name" value="TM_pro_TauE-like"/>
</dbReference>
<organism evidence="9 10">
    <name type="scientific">Tepidiforma thermophila (strain KCTC 52669 / CGMCC 1.13589 / G233)</name>
    <dbReference type="NCBI Taxonomy" id="2761530"/>
    <lineage>
        <taxon>Bacteria</taxon>
        <taxon>Bacillati</taxon>
        <taxon>Chloroflexota</taxon>
        <taxon>Tepidiformia</taxon>
        <taxon>Tepidiformales</taxon>
        <taxon>Tepidiformaceae</taxon>
        <taxon>Tepidiforma</taxon>
    </lineage>
</organism>
<feature type="transmembrane region" description="Helical" evidence="8">
    <location>
        <begin position="75"/>
        <end position="96"/>
    </location>
</feature>
<keyword evidence="3" id="KW-0813">Transport</keyword>
<gene>
    <name evidence="9" type="ORF">A9A59_1840</name>
</gene>
<feature type="transmembrane region" description="Helical" evidence="8">
    <location>
        <begin position="233"/>
        <end position="252"/>
    </location>
</feature>
<evidence type="ECO:0000256" key="8">
    <source>
        <dbReference type="RuleBase" id="RU363041"/>
    </source>
</evidence>
<evidence type="ECO:0000256" key="1">
    <source>
        <dbReference type="ARBA" id="ARBA00004651"/>
    </source>
</evidence>
<dbReference type="AlphaFoldDB" id="A0A2A9HGX4"/>
<dbReference type="PANTHER" id="PTHR30269">
    <property type="entry name" value="TRANSMEMBRANE PROTEIN YFCA"/>
    <property type="match status" value="1"/>
</dbReference>
<proteinExistence type="inferred from homology"/>
<keyword evidence="7 8" id="KW-0472">Membrane</keyword>
<keyword evidence="10" id="KW-1185">Reference proteome</keyword>
<keyword evidence="5 8" id="KW-0812">Transmembrane</keyword>
<keyword evidence="6 8" id="KW-1133">Transmembrane helix</keyword>
<evidence type="ECO:0000256" key="7">
    <source>
        <dbReference type="ARBA" id="ARBA00023136"/>
    </source>
</evidence>
<feature type="transmembrane region" description="Helical" evidence="8">
    <location>
        <begin position="142"/>
        <end position="172"/>
    </location>
</feature>
<evidence type="ECO:0000256" key="5">
    <source>
        <dbReference type="ARBA" id="ARBA00022692"/>
    </source>
</evidence>
<evidence type="ECO:0000256" key="6">
    <source>
        <dbReference type="ARBA" id="ARBA00022989"/>
    </source>
</evidence>
<comment type="caution">
    <text evidence="9">The sequence shown here is derived from an EMBL/GenBank/DDBJ whole genome shotgun (WGS) entry which is preliminary data.</text>
</comment>
<dbReference type="GO" id="GO:0005886">
    <property type="term" value="C:plasma membrane"/>
    <property type="evidence" value="ECO:0007669"/>
    <property type="project" value="UniProtKB-SubCell"/>
</dbReference>
<dbReference type="InterPro" id="IPR052017">
    <property type="entry name" value="TSUP"/>
</dbReference>
<keyword evidence="4 8" id="KW-1003">Cell membrane</keyword>
<evidence type="ECO:0000256" key="3">
    <source>
        <dbReference type="ARBA" id="ARBA00022448"/>
    </source>
</evidence>
<evidence type="ECO:0000256" key="2">
    <source>
        <dbReference type="ARBA" id="ARBA00009142"/>
    </source>
</evidence>
<evidence type="ECO:0000256" key="4">
    <source>
        <dbReference type="ARBA" id="ARBA00022475"/>
    </source>
</evidence>
<comment type="similarity">
    <text evidence="2 8">Belongs to the 4-toluene sulfonate uptake permease (TSUP) (TC 2.A.102) family.</text>
</comment>
<dbReference type="RefSeq" id="WP_098503980.1">
    <property type="nucleotide sequence ID" value="NZ_PDJQ01000001.1"/>
</dbReference>